<sequence length="317" mass="33869">MTRIAALAGTAIALTLGACSSTGSNVEPYDSSAAVSIAPPVSAADTTDRVDPAIWLVSDEDTAIYLLGTFHLLPADYEWRTPLIDTAIANSQELILETLIDPDKPAELTMAIQELGISPGLPPILSRVPPTYRPRLEARIAQSGYPVTAFNAMESWAAGLTFFSFQMADLGLSSDAGVEVDLRAAFEAANKPLGQLETNVEQLSYLDGMSEATQRAFLASTLESPEETKAQFSDMLAAWTRGDVDAIAMTFNDGMAPGSELREAILTRRNAKWADWIDARLDQPGTIMIAVGAGHLAGPDSLVRMVSADGHSVQRLN</sequence>
<dbReference type="InterPro" id="IPR002816">
    <property type="entry name" value="TraB/PrgY/GumN_fam"/>
</dbReference>
<dbReference type="RefSeq" id="WP_252112920.1">
    <property type="nucleotide sequence ID" value="NZ_JAMSHT010000001.1"/>
</dbReference>
<dbReference type="CDD" id="cd14789">
    <property type="entry name" value="Tiki"/>
    <property type="match status" value="1"/>
</dbReference>
<accession>A0A9X2EFP4</accession>
<evidence type="ECO:0000256" key="1">
    <source>
        <dbReference type="SAM" id="SignalP"/>
    </source>
</evidence>
<comment type="caution">
    <text evidence="2">The sequence shown here is derived from an EMBL/GenBank/DDBJ whole genome shotgun (WGS) entry which is preliminary data.</text>
</comment>
<dbReference type="Pfam" id="PF01963">
    <property type="entry name" value="TraB_PrgY_gumN"/>
    <property type="match status" value="1"/>
</dbReference>
<keyword evidence="3" id="KW-1185">Reference proteome</keyword>
<dbReference type="PANTHER" id="PTHR40590:SF1">
    <property type="entry name" value="CYTOPLASMIC PROTEIN"/>
    <property type="match status" value="1"/>
</dbReference>
<dbReference type="AlphaFoldDB" id="A0A9X2EFP4"/>
<evidence type="ECO:0000313" key="2">
    <source>
        <dbReference type="EMBL" id="MCM8557130.1"/>
    </source>
</evidence>
<protein>
    <submittedName>
        <fullName evidence="2">TraB/GumN family protein</fullName>
    </submittedName>
</protein>
<dbReference type="InterPro" id="IPR047111">
    <property type="entry name" value="YbaP-like"/>
</dbReference>
<organism evidence="2 3">
    <name type="scientific">Sphingomicrobium sediminis</name>
    <dbReference type="NCBI Taxonomy" id="2950949"/>
    <lineage>
        <taxon>Bacteria</taxon>
        <taxon>Pseudomonadati</taxon>
        <taxon>Pseudomonadota</taxon>
        <taxon>Alphaproteobacteria</taxon>
        <taxon>Sphingomonadales</taxon>
        <taxon>Sphingomonadaceae</taxon>
        <taxon>Sphingomicrobium</taxon>
    </lineage>
</organism>
<proteinExistence type="predicted"/>
<feature type="chain" id="PRO_5040845075" evidence="1">
    <location>
        <begin position="21"/>
        <end position="317"/>
    </location>
</feature>
<gene>
    <name evidence="2" type="ORF">NDO55_04775</name>
</gene>
<dbReference type="Proteomes" id="UP001155128">
    <property type="component" value="Unassembled WGS sequence"/>
</dbReference>
<feature type="signal peptide" evidence="1">
    <location>
        <begin position="1"/>
        <end position="20"/>
    </location>
</feature>
<dbReference type="EMBL" id="JAMSHT010000001">
    <property type="protein sequence ID" value="MCM8557130.1"/>
    <property type="molecule type" value="Genomic_DNA"/>
</dbReference>
<name>A0A9X2EFP4_9SPHN</name>
<dbReference type="PANTHER" id="PTHR40590">
    <property type="entry name" value="CYTOPLASMIC PROTEIN-RELATED"/>
    <property type="match status" value="1"/>
</dbReference>
<evidence type="ECO:0000313" key="3">
    <source>
        <dbReference type="Proteomes" id="UP001155128"/>
    </source>
</evidence>
<dbReference type="PROSITE" id="PS51257">
    <property type="entry name" value="PROKAR_LIPOPROTEIN"/>
    <property type="match status" value="1"/>
</dbReference>
<keyword evidence="1" id="KW-0732">Signal</keyword>
<reference evidence="2" key="1">
    <citation type="submission" date="2022-06" db="EMBL/GenBank/DDBJ databases">
        <title>Sphingomicrobium sedimins sp. nov., a marine bacterium isolated from tidal flat.</title>
        <authorList>
            <person name="Kim C.-H."/>
            <person name="Yoo Y."/>
            <person name="Kim J.-J."/>
        </authorList>
    </citation>
    <scope>NUCLEOTIDE SEQUENCE</scope>
    <source>
        <strain evidence="2">GRR-S6-50</strain>
    </source>
</reference>